<dbReference type="AlphaFoldDB" id="A0A8S1M0T1"/>
<proteinExistence type="predicted"/>
<evidence type="ECO:0000259" key="3">
    <source>
        <dbReference type="PROSITE" id="PS50011"/>
    </source>
</evidence>
<dbReference type="Proteomes" id="UP000692954">
    <property type="component" value="Unassembled WGS sequence"/>
</dbReference>
<keyword evidence="5" id="KW-1185">Reference proteome</keyword>
<dbReference type="InterPro" id="IPR008271">
    <property type="entry name" value="Ser/Thr_kinase_AS"/>
</dbReference>
<dbReference type="InterPro" id="IPR000719">
    <property type="entry name" value="Prot_kinase_dom"/>
</dbReference>
<dbReference type="Pfam" id="PF00069">
    <property type="entry name" value="Pkinase"/>
    <property type="match status" value="1"/>
</dbReference>
<dbReference type="PANTHER" id="PTHR11909">
    <property type="entry name" value="CASEIN KINASE-RELATED"/>
    <property type="match status" value="1"/>
</dbReference>
<dbReference type="GO" id="GO:0004674">
    <property type="term" value="F:protein serine/threonine kinase activity"/>
    <property type="evidence" value="ECO:0007669"/>
    <property type="project" value="UniProtKB-EC"/>
</dbReference>
<dbReference type="OrthoDB" id="297526at2759"/>
<evidence type="ECO:0000256" key="2">
    <source>
        <dbReference type="ARBA" id="ARBA00023860"/>
    </source>
</evidence>
<evidence type="ECO:0000313" key="4">
    <source>
        <dbReference type="EMBL" id="CAD8073407.1"/>
    </source>
</evidence>
<evidence type="ECO:0000313" key="5">
    <source>
        <dbReference type="Proteomes" id="UP000692954"/>
    </source>
</evidence>
<reference evidence="4" key="1">
    <citation type="submission" date="2021-01" db="EMBL/GenBank/DDBJ databases">
        <authorList>
            <consortium name="Genoscope - CEA"/>
            <person name="William W."/>
        </authorList>
    </citation>
    <scope>NUCLEOTIDE SEQUENCE</scope>
</reference>
<dbReference type="EMBL" id="CAJJDN010000030">
    <property type="protein sequence ID" value="CAD8073407.1"/>
    <property type="molecule type" value="Genomic_DNA"/>
</dbReference>
<comment type="caution">
    <text evidence="4">The sequence shown here is derived from an EMBL/GenBank/DDBJ whole genome shotgun (WGS) entry which is preliminary data.</text>
</comment>
<evidence type="ECO:0000256" key="1">
    <source>
        <dbReference type="ARBA" id="ARBA00012513"/>
    </source>
</evidence>
<dbReference type="PROSITE" id="PS50011">
    <property type="entry name" value="PROTEIN_KINASE_DOM"/>
    <property type="match status" value="1"/>
</dbReference>
<dbReference type="PROSITE" id="PS00108">
    <property type="entry name" value="PROTEIN_KINASE_ST"/>
    <property type="match status" value="1"/>
</dbReference>
<accession>A0A8S1M0T1</accession>
<protein>
    <recommendedName>
        <fullName evidence="2">Casein kinase I</fullName>
        <ecNumber evidence="1">2.7.11.1</ecNumber>
    </recommendedName>
</protein>
<organism evidence="4 5">
    <name type="scientific">Paramecium sonneborni</name>
    <dbReference type="NCBI Taxonomy" id="65129"/>
    <lineage>
        <taxon>Eukaryota</taxon>
        <taxon>Sar</taxon>
        <taxon>Alveolata</taxon>
        <taxon>Ciliophora</taxon>
        <taxon>Intramacronucleata</taxon>
        <taxon>Oligohymenophorea</taxon>
        <taxon>Peniculida</taxon>
        <taxon>Parameciidae</taxon>
        <taxon>Paramecium</taxon>
    </lineage>
</organism>
<feature type="domain" description="Protein kinase" evidence="3">
    <location>
        <begin position="8"/>
        <end position="296"/>
    </location>
</feature>
<dbReference type="SMART" id="SM00220">
    <property type="entry name" value="S_TKc"/>
    <property type="match status" value="1"/>
</dbReference>
<sequence>MQLQISQYKLLQKIGCGSKHLIYKVESKVTFQIFALKLEKRPQSDQIENEIRILHYLQNIEGIPRLIQFGMSADKKYFLIYPLLHSNMQALAKQQKFSLSLILTIGLRIIEILEKVHKNNILHLDIKPENIMISEQIQNDQDFLKPGFIQLIDFGLSQKFIVNSKSLQDVFIGSLNFASRSSHRGTHLGYKDDLESLLYVLYYLKDLKLPWSEKAQWGLKDVDIEQIGKKKSIFFKTTLIKNQNTNNFSSFMFYIDGLRYDLMPDYDYIKQIFKEMIQNSDYQHKSLSLSIEDQTLEGDLEIAKFTQQINSDEIIVDTLSEKKVIRVSNLIRKYTTNQIKSIKDIEQQK</sequence>
<dbReference type="InterPro" id="IPR050235">
    <property type="entry name" value="CK1_Ser-Thr_kinase"/>
</dbReference>
<dbReference type="EC" id="2.7.11.1" evidence="1"/>
<gene>
    <name evidence="4" type="ORF">PSON_ATCC_30995.1.T0300317</name>
</gene>
<dbReference type="GO" id="GO:0005524">
    <property type="term" value="F:ATP binding"/>
    <property type="evidence" value="ECO:0007669"/>
    <property type="project" value="InterPro"/>
</dbReference>
<name>A0A8S1M0T1_9CILI</name>